<evidence type="ECO:0000256" key="1">
    <source>
        <dbReference type="SAM" id="Coils"/>
    </source>
</evidence>
<dbReference type="AlphaFoldDB" id="A0A0D0C5K5"/>
<feature type="coiled-coil region" evidence="1">
    <location>
        <begin position="89"/>
        <end position="123"/>
    </location>
</feature>
<keyword evidence="4" id="KW-1185">Reference proteome</keyword>
<evidence type="ECO:0000313" key="4">
    <source>
        <dbReference type="Proteomes" id="UP000053593"/>
    </source>
</evidence>
<sequence length="422" mass="46938">MHQALESKTVLFRTNGPIGKWVSQADLLQAREEIFQTKLTRPAVEHHIQYLQTAGQSKQEYQSTVAQINDLKQKLIASNEQRSTSLMQLDNAIVEIERLRAKRQSTRVEIEHLKKALEDMKANSAQDSCQSLFNRNVSSFQTSLQLLRPAISTPAIGIAGSIPTSGLPYFTHHSTGSSASDAGQSHSIPLFEVEEEEDYSRTAGLDYLLNTSRKTLNRANVTAALQDAQKAFAAQYPSYKLGPELVPHLNQHPKTRKLWKKNKQSVYAYAGNDHWGPEVAGSQDKGNEGATREHPERVPSGKGKERATGEHPEPSGKGKEQATGERSAPEGDSLFSGDDGTDGNDDQELSSESESDETSDEEVEHNDSEMQCIYARQGILCELWDHNETRRQILELGQLIIQEALHVEHNNEAFTRRGTSPK</sequence>
<protein>
    <submittedName>
        <fullName evidence="3">Uncharacterized protein</fullName>
    </submittedName>
</protein>
<feature type="compositionally biased region" description="Basic and acidic residues" evidence="2">
    <location>
        <begin position="285"/>
        <end position="329"/>
    </location>
</feature>
<organism evidence="3 4">
    <name type="scientific">Collybiopsis luxurians FD-317 M1</name>
    <dbReference type="NCBI Taxonomy" id="944289"/>
    <lineage>
        <taxon>Eukaryota</taxon>
        <taxon>Fungi</taxon>
        <taxon>Dikarya</taxon>
        <taxon>Basidiomycota</taxon>
        <taxon>Agaricomycotina</taxon>
        <taxon>Agaricomycetes</taxon>
        <taxon>Agaricomycetidae</taxon>
        <taxon>Agaricales</taxon>
        <taxon>Marasmiineae</taxon>
        <taxon>Omphalotaceae</taxon>
        <taxon>Collybiopsis</taxon>
        <taxon>Collybiopsis luxurians</taxon>
    </lineage>
</organism>
<name>A0A0D0C5K5_9AGAR</name>
<dbReference type="HOGENOM" id="CLU_650615_0_0_1"/>
<dbReference type="EMBL" id="KN834833">
    <property type="protein sequence ID" value="KIK53117.1"/>
    <property type="molecule type" value="Genomic_DNA"/>
</dbReference>
<evidence type="ECO:0000313" key="3">
    <source>
        <dbReference type="EMBL" id="KIK53117.1"/>
    </source>
</evidence>
<keyword evidence="1" id="KW-0175">Coiled coil</keyword>
<feature type="region of interest" description="Disordered" evidence="2">
    <location>
        <begin position="271"/>
        <end position="368"/>
    </location>
</feature>
<proteinExistence type="predicted"/>
<reference evidence="3 4" key="1">
    <citation type="submission" date="2014-04" db="EMBL/GenBank/DDBJ databases">
        <title>Evolutionary Origins and Diversification of the Mycorrhizal Mutualists.</title>
        <authorList>
            <consortium name="DOE Joint Genome Institute"/>
            <consortium name="Mycorrhizal Genomics Consortium"/>
            <person name="Kohler A."/>
            <person name="Kuo A."/>
            <person name="Nagy L.G."/>
            <person name="Floudas D."/>
            <person name="Copeland A."/>
            <person name="Barry K.W."/>
            <person name="Cichocki N."/>
            <person name="Veneault-Fourrey C."/>
            <person name="LaButti K."/>
            <person name="Lindquist E.A."/>
            <person name="Lipzen A."/>
            <person name="Lundell T."/>
            <person name="Morin E."/>
            <person name="Murat C."/>
            <person name="Riley R."/>
            <person name="Ohm R."/>
            <person name="Sun H."/>
            <person name="Tunlid A."/>
            <person name="Henrissat B."/>
            <person name="Grigoriev I.V."/>
            <person name="Hibbett D.S."/>
            <person name="Martin F."/>
        </authorList>
    </citation>
    <scope>NUCLEOTIDE SEQUENCE [LARGE SCALE GENOMIC DNA]</scope>
    <source>
        <strain evidence="3 4">FD-317 M1</strain>
    </source>
</reference>
<dbReference type="Proteomes" id="UP000053593">
    <property type="component" value="Unassembled WGS sequence"/>
</dbReference>
<feature type="compositionally biased region" description="Acidic residues" evidence="2">
    <location>
        <begin position="339"/>
        <end position="364"/>
    </location>
</feature>
<evidence type="ECO:0000256" key="2">
    <source>
        <dbReference type="SAM" id="MobiDB-lite"/>
    </source>
</evidence>
<gene>
    <name evidence="3" type="ORF">GYMLUDRAFT_63881</name>
</gene>
<accession>A0A0D0C5K5</accession>